<sequence length="639" mass="70284">MRLSVILAAIGSAAAAGLNISWYDCDLYTTPNATSYLTTKSGKKLTFPAECADVVVPLCHPNVCEGSKNISVFLKRLRNPKVEPTKALWVLQGGPGADSTAMEYQMYDSYIAGNGTLSVYTMDHRGTGRSTKLECKNDLETSKELVDCLKDIKAKYGPSAPKAFSVTNAATDLKMFIESGLFNKTDVYVYGVSYGTYLVERLMHLAPPAVKGYILDSIQSEQFYVTKSAPYYSNWDKDVGGIVDQFFKYCDKDNFCKDKIGPDSKKTLTDAYNALDNGDSDCAKIFQKKAKSQGYAKPSGVASETLYGWLGDRDTRVFIPAYIYRLKRCNKEDQAWFRAIETPNPIIDPELGPYTDGSESMILYRNIVFNEIWQTPTPNVTALYQFSVDALISASNMPKAKADVEWYCVFKQNADPACAKYPKYDVNFTYDHDQYWNKTAAIPNGASVLMYVGVLDPATPPKYGQDENATMQGTNKVLFQFPYANHGAISNTPLKNGESCAVVILDSYLKNNGALNKLNTSCVEAVEKLDFSTWDTKKSTELFGSESPYKNTETEAEVAAAVEEATNNYAFGVVVLACVLAVAVAAIFGLAVHVVKLKKTAAVATVKEPKEESKEQVNKETVVNDDAAETKTDESVAVV</sequence>
<evidence type="ECO:0000313" key="8">
    <source>
        <dbReference type="Proteomes" id="UP000481153"/>
    </source>
</evidence>
<dbReference type="PANTHER" id="PTHR43248:SF3">
    <property type="entry name" value="AB HYDROLASE-1 DOMAIN-CONTAINING PROTEIN"/>
    <property type="match status" value="1"/>
</dbReference>
<keyword evidence="4" id="KW-0812">Transmembrane</keyword>
<dbReference type="InterPro" id="IPR051601">
    <property type="entry name" value="Serine_prot/Carboxylest_S33"/>
</dbReference>
<comment type="similarity">
    <text evidence="1">Belongs to the peptidase S33 family.</text>
</comment>
<accession>A0A6G0XU12</accession>
<dbReference type="VEuPathDB" id="FungiDB:AeMF1_003356"/>
<keyword evidence="4" id="KW-0472">Membrane</keyword>
<dbReference type="Proteomes" id="UP000481153">
    <property type="component" value="Unassembled WGS sequence"/>
</dbReference>
<organism evidence="7 8">
    <name type="scientific">Aphanomyces euteiches</name>
    <dbReference type="NCBI Taxonomy" id="100861"/>
    <lineage>
        <taxon>Eukaryota</taxon>
        <taxon>Sar</taxon>
        <taxon>Stramenopiles</taxon>
        <taxon>Oomycota</taxon>
        <taxon>Saprolegniomycetes</taxon>
        <taxon>Saprolegniales</taxon>
        <taxon>Verrucalvaceae</taxon>
        <taxon>Aphanomyces</taxon>
    </lineage>
</organism>
<dbReference type="InterPro" id="IPR000073">
    <property type="entry name" value="AB_hydrolase_1"/>
</dbReference>
<keyword evidence="8" id="KW-1185">Reference proteome</keyword>
<dbReference type="InterPro" id="IPR029058">
    <property type="entry name" value="AB_hydrolase_fold"/>
</dbReference>
<feature type="transmembrane region" description="Helical" evidence="4">
    <location>
        <begin position="569"/>
        <end position="592"/>
    </location>
</feature>
<evidence type="ECO:0000256" key="3">
    <source>
        <dbReference type="SAM" id="MobiDB-lite"/>
    </source>
</evidence>
<feature type="compositionally biased region" description="Basic and acidic residues" evidence="3">
    <location>
        <begin position="628"/>
        <end position="639"/>
    </location>
</feature>
<dbReference type="EMBL" id="VJMJ01000010">
    <property type="protein sequence ID" value="KAF0744116.1"/>
    <property type="molecule type" value="Genomic_DNA"/>
</dbReference>
<gene>
    <name evidence="7" type="ORF">Ae201684_001261</name>
</gene>
<comment type="caution">
    <text evidence="7">The sequence shown here is derived from an EMBL/GenBank/DDBJ whole genome shotgun (WGS) entry which is preliminary data.</text>
</comment>
<dbReference type="Gene3D" id="3.40.50.1820">
    <property type="entry name" value="alpha/beta hydrolase"/>
    <property type="match status" value="1"/>
</dbReference>
<keyword evidence="5" id="KW-0732">Signal</keyword>
<feature type="compositionally biased region" description="Basic and acidic residues" evidence="3">
    <location>
        <begin position="609"/>
        <end position="618"/>
    </location>
</feature>
<dbReference type="PANTHER" id="PTHR43248">
    <property type="entry name" value="2-SUCCINYL-6-HYDROXY-2,4-CYCLOHEXADIENE-1-CARBOXYLATE SYNTHASE"/>
    <property type="match status" value="1"/>
</dbReference>
<feature type="chain" id="PRO_5026239387" description="AB hydrolase-1 domain-containing protein" evidence="5">
    <location>
        <begin position="16"/>
        <end position="639"/>
    </location>
</feature>
<dbReference type="AlphaFoldDB" id="A0A6G0XU12"/>
<feature type="region of interest" description="Disordered" evidence="3">
    <location>
        <begin position="609"/>
        <end position="639"/>
    </location>
</feature>
<protein>
    <recommendedName>
        <fullName evidence="6">AB hydrolase-1 domain-containing protein</fullName>
    </recommendedName>
</protein>
<keyword evidence="2" id="KW-0378">Hydrolase</keyword>
<name>A0A6G0XU12_9STRA</name>
<feature type="domain" description="AB hydrolase-1" evidence="6">
    <location>
        <begin position="91"/>
        <end position="225"/>
    </location>
</feature>
<evidence type="ECO:0000256" key="4">
    <source>
        <dbReference type="SAM" id="Phobius"/>
    </source>
</evidence>
<proteinExistence type="inferred from homology"/>
<evidence type="ECO:0000256" key="5">
    <source>
        <dbReference type="SAM" id="SignalP"/>
    </source>
</evidence>
<feature type="signal peptide" evidence="5">
    <location>
        <begin position="1"/>
        <end position="15"/>
    </location>
</feature>
<evidence type="ECO:0000256" key="1">
    <source>
        <dbReference type="ARBA" id="ARBA00010088"/>
    </source>
</evidence>
<keyword evidence="4" id="KW-1133">Transmembrane helix</keyword>
<evidence type="ECO:0000259" key="6">
    <source>
        <dbReference type="Pfam" id="PF00561"/>
    </source>
</evidence>
<evidence type="ECO:0000313" key="7">
    <source>
        <dbReference type="EMBL" id="KAF0744116.1"/>
    </source>
</evidence>
<reference evidence="7 8" key="1">
    <citation type="submission" date="2019-07" db="EMBL/GenBank/DDBJ databases">
        <title>Genomics analysis of Aphanomyces spp. identifies a new class of oomycete effector associated with host adaptation.</title>
        <authorList>
            <person name="Gaulin E."/>
        </authorList>
    </citation>
    <scope>NUCLEOTIDE SEQUENCE [LARGE SCALE GENOMIC DNA]</scope>
    <source>
        <strain evidence="7 8">ATCC 201684</strain>
    </source>
</reference>
<dbReference type="GO" id="GO:0016787">
    <property type="term" value="F:hydrolase activity"/>
    <property type="evidence" value="ECO:0007669"/>
    <property type="project" value="UniProtKB-KW"/>
</dbReference>
<evidence type="ECO:0000256" key="2">
    <source>
        <dbReference type="ARBA" id="ARBA00022801"/>
    </source>
</evidence>
<dbReference type="Pfam" id="PF00561">
    <property type="entry name" value="Abhydrolase_1"/>
    <property type="match status" value="1"/>
</dbReference>
<dbReference type="SUPFAM" id="SSF53474">
    <property type="entry name" value="alpha/beta-Hydrolases"/>
    <property type="match status" value="1"/>
</dbReference>